<dbReference type="AlphaFoldDB" id="A0A2M7G593"/>
<gene>
    <name evidence="2" type="ORF">COW36_10090</name>
</gene>
<organism evidence="2 3">
    <name type="scientific">bacterium (Candidatus Blackallbacteria) CG17_big_fil_post_rev_8_21_14_2_50_48_46</name>
    <dbReference type="NCBI Taxonomy" id="2014261"/>
    <lineage>
        <taxon>Bacteria</taxon>
        <taxon>Candidatus Blackallbacteria</taxon>
    </lineage>
</organism>
<feature type="region of interest" description="Disordered" evidence="1">
    <location>
        <begin position="402"/>
        <end position="422"/>
    </location>
</feature>
<reference evidence="2 3" key="1">
    <citation type="submission" date="2017-09" db="EMBL/GenBank/DDBJ databases">
        <title>Depth-based differentiation of microbial function through sediment-hosted aquifers and enrichment of novel symbionts in the deep terrestrial subsurface.</title>
        <authorList>
            <person name="Probst A.J."/>
            <person name="Ladd B."/>
            <person name="Jarett J.K."/>
            <person name="Geller-Mcgrath D.E."/>
            <person name="Sieber C.M."/>
            <person name="Emerson J.B."/>
            <person name="Anantharaman K."/>
            <person name="Thomas B.C."/>
            <person name="Malmstrom R."/>
            <person name="Stieglmeier M."/>
            <person name="Klingl A."/>
            <person name="Woyke T."/>
            <person name="Ryan C.M."/>
            <person name="Banfield J.F."/>
        </authorList>
    </citation>
    <scope>NUCLEOTIDE SEQUENCE [LARGE SCALE GENOMIC DNA]</scope>
    <source>
        <strain evidence="2">CG17_big_fil_post_rev_8_21_14_2_50_48_46</strain>
    </source>
</reference>
<name>A0A2M7G593_9BACT</name>
<evidence type="ECO:0000313" key="2">
    <source>
        <dbReference type="EMBL" id="PIW17112.1"/>
    </source>
</evidence>
<proteinExistence type="predicted"/>
<evidence type="ECO:0000256" key="1">
    <source>
        <dbReference type="SAM" id="MobiDB-lite"/>
    </source>
</evidence>
<accession>A0A2M7G593</accession>
<dbReference type="Proteomes" id="UP000231019">
    <property type="component" value="Unassembled WGS sequence"/>
</dbReference>
<evidence type="ECO:0000313" key="3">
    <source>
        <dbReference type="Proteomes" id="UP000231019"/>
    </source>
</evidence>
<sequence>MDYKIRNAQQTISPELRAKAKELAQNKVTDGARKTTNNEVLQLVQVANKDGIVSEEELKFIAAQASNSNLSHLEKANFQPVNNEFQFEGVQQSYLNNLRAKVIPRQTSASVVDKNVRSNPDLQPFLDGINNQKLSVRERQSLVAQYADAHKSYASAFPAFTNDFLNTGNLMAMAMGTDQAEELAKKAQASNQKVSEHDLRMVKPGLYRNLFNASSREPVLQILDNLTASINKGYSRTPEQLFRSAVTLAKGFGSQNPQKDALTAIAALMNSVHIGQGSGANEQHNRVLGQMRAAYIALNQGNSPDSVIMNHGVGGMVPKAQQNTQDFTSDNNLHFWSHAYLAYNVMSSTTGSETQARDLSAYMGASYELSHFDERQGNSALKDIVMNAYGSEFGIQLLKNPTTPLPTRFEGPQVENRRDFPE</sequence>
<dbReference type="EMBL" id="PFFQ01000029">
    <property type="protein sequence ID" value="PIW17112.1"/>
    <property type="molecule type" value="Genomic_DNA"/>
</dbReference>
<protein>
    <submittedName>
        <fullName evidence="2">Uncharacterized protein</fullName>
    </submittedName>
</protein>
<comment type="caution">
    <text evidence="2">The sequence shown here is derived from an EMBL/GenBank/DDBJ whole genome shotgun (WGS) entry which is preliminary data.</text>
</comment>